<dbReference type="Proteomes" id="UP000053097">
    <property type="component" value="Unassembled WGS sequence"/>
</dbReference>
<reference evidence="1 2" key="1">
    <citation type="journal article" date="2014" name="Curr. Biol.">
        <title>The genome of the clonal raider ant Cerapachys biroi.</title>
        <authorList>
            <person name="Oxley P.R."/>
            <person name="Ji L."/>
            <person name="Fetter-Pruneda I."/>
            <person name="McKenzie S.K."/>
            <person name="Li C."/>
            <person name="Hu H."/>
            <person name="Zhang G."/>
            <person name="Kronauer D.J."/>
        </authorList>
    </citation>
    <scope>NUCLEOTIDE SEQUENCE [LARGE SCALE GENOMIC DNA]</scope>
</reference>
<evidence type="ECO:0008006" key="3">
    <source>
        <dbReference type="Google" id="ProtNLM"/>
    </source>
</evidence>
<organism evidence="1 2">
    <name type="scientific">Ooceraea biroi</name>
    <name type="common">Clonal raider ant</name>
    <name type="synonym">Cerapachys biroi</name>
    <dbReference type="NCBI Taxonomy" id="2015173"/>
    <lineage>
        <taxon>Eukaryota</taxon>
        <taxon>Metazoa</taxon>
        <taxon>Ecdysozoa</taxon>
        <taxon>Arthropoda</taxon>
        <taxon>Hexapoda</taxon>
        <taxon>Insecta</taxon>
        <taxon>Pterygota</taxon>
        <taxon>Neoptera</taxon>
        <taxon>Endopterygota</taxon>
        <taxon>Hymenoptera</taxon>
        <taxon>Apocrita</taxon>
        <taxon>Aculeata</taxon>
        <taxon>Formicoidea</taxon>
        <taxon>Formicidae</taxon>
        <taxon>Dorylinae</taxon>
        <taxon>Ooceraea</taxon>
    </lineage>
</organism>
<dbReference type="EMBL" id="KK107284">
    <property type="protein sequence ID" value="EZA53522.1"/>
    <property type="molecule type" value="Genomic_DNA"/>
</dbReference>
<protein>
    <recommendedName>
        <fullName evidence="3">Transposase Helix-turn-helix domain-containing protein</fullName>
    </recommendedName>
</protein>
<dbReference type="AlphaFoldDB" id="A0A026WBR5"/>
<name>A0A026WBR5_OOCBI</name>
<dbReference type="STRING" id="2015173.A0A026WBR5"/>
<evidence type="ECO:0000313" key="2">
    <source>
        <dbReference type="Proteomes" id="UP000053097"/>
    </source>
</evidence>
<dbReference type="PANTHER" id="PTHR33053:SF24">
    <property type="entry name" value="TRANSPOSASE DOMAIN-CONTAINING PROTEIN"/>
    <property type="match status" value="1"/>
</dbReference>
<keyword evidence="2" id="KW-1185">Reference proteome</keyword>
<proteinExistence type="predicted"/>
<evidence type="ECO:0000313" key="1">
    <source>
        <dbReference type="EMBL" id="EZA53522.1"/>
    </source>
</evidence>
<gene>
    <name evidence="1" type="ORF">X777_06955</name>
</gene>
<sequence>MPGGQPGHNNIIDIPPGAYIHLGIKEGILHKLNQNTLTQNIDILPLAINIDGLPLNKSSNSQFWPVLMSIDLIEVSHLFIVGIYHGMRKPKSATQFLDAFVCKRIFAIKRNPELNAMLRTNESFRLQLQQEHHKGFTPLSKIDIGLVSNVPLDYMHLICLSVTRKLILFWVGKKGKFKLKDSNIDAISKKTLIFRKYICISGIKKVHIREPIASHTRLQICLRYLASGDSMRSIGYAFRVSPNTVSMIVHETCSVIWEKLKEIPSVHNNETHLYFDQLMELLNHLVYTQ</sequence>
<accession>A0A026WBR5</accession>
<dbReference type="PANTHER" id="PTHR33053">
    <property type="entry name" value="PROTEIN, PUTATIVE-RELATED"/>
    <property type="match status" value="1"/>
</dbReference>